<accession>A0A8S1QZ90</accession>
<feature type="signal peptide" evidence="2">
    <location>
        <begin position="1"/>
        <end position="21"/>
    </location>
</feature>
<organism evidence="4 5">
    <name type="scientific">Paramecium sonneborni</name>
    <dbReference type="NCBI Taxonomy" id="65129"/>
    <lineage>
        <taxon>Eukaryota</taxon>
        <taxon>Sar</taxon>
        <taxon>Alveolata</taxon>
        <taxon>Ciliophora</taxon>
        <taxon>Intramacronucleata</taxon>
        <taxon>Oligohymenophorea</taxon>
        <taxon>Peniculida</taxon>
        <taxon>Parameciidae</taxon>
        <taxon>Paramecium</taxon>
    </lineage>
</organism>
<dbReference type="EMBL" id="CAJJDN010000125">
    <property type="protein sequence ID" value="CAD8120354.1"/>
    <property type="molecule type" value="Genomic_DNA"/>
</dbReference>
<feature type="domain" description="PSI" evidence="3">
    <location>
        <begin position="1097"/>
        <end position="1137"/>
    </location>
</feature>
<protein>
    <recommendedName>
        <fullName evidence="3">PSI domain-containing protein</fullName>
    </recommendedName>
</protein>
<dbReference type="Pfam" id="PF01508">
    <property type="entry name" value="Paramecium_SA"/>
    <property type="match status" value="31"/>
</dbReference>
<feature type="domain" description="PSI" evidence="3">
    <location>
        <begin position="1472"/>
        <end position="1520"/>
    </location>
</feature>
<proteinExistence type="predicted"/>
<feature type="domain" description="PSI" evidence="3">
    <location>
        <begin position="1784"/>
        <end position="1833"/>
    </location>
</feature>
<comment type="caution">
    <text evidence="4">The sequence shown here is derived from an EMBL/GenBank/DDBJ whole genome shotgun (WGS) entry which is preliminary data.</text>
</comment>
<dbReference type="InterPro" id="IPR002895">
    <property type="entry name" value="Paramecium_SA"/>
</dbReference>
<feature type="domain" description="PSI" evidence="3">
    <location>
        <begin position="2451"/>
        <end position="2498"/>
    </location>
</feature>
<reference evidence="4" key="1">
    <citation type="submission" date="2021-01" db="EMBL/GenBank/DDBJ databases">
        <authorList>
            <consortium name="Genoscope - CEA"/>
            <person name="William W."/>
        </authorList>
    </citation>
    <scope>NUCLEOTIDE SEQUENCE</scope>
</reference>
<evidence type="ECO:0000313" key="5">
    <source>
        <dbReference type="Proteomes" id="UP000692954"/>
    </source>
</evidence>
<dbReference type="SMART" id="SM00639">
    <property type="entry name" value="PSA"/>
    <property type="match status" value="33"/>
</dbReference>
<feature type="domain" description="PSI" evidence="3">
    <location>
        <begin position="1859"/>
        <end position="1897"/>
    </location>
</feature>
<keyword evidence="5" id="KW-1185">Reference proteome</keyword>
<keyword evidence="1" id="KW-0325">Glycoprotein</keyword>
<gene>
    <name evidence="4" type="ORF">PSON_ATCC_30995.1.T1250171</name>
</gene>
<sequence>MKFIKTVINFLLFFQTCQIEASTMVCSCSQLKSQGDCVLNKDCQWNKINHSCRDRDSPSAENSTIPAIKYPTYCDQFGQNDCSQLRTYDNFDNYAACAWENDKCVFFTDCTVYDSKTEQDCQLINHSCITDGNHCVQISACDQYKKQRSCQKNDLGQYCFWNNINNECEIADTCYKLPTLLKNDKECRDNIKTCTSQMSGGCIESGLNCIDQKQENQCVWNQNQTMACFWDGSLCKDRICSNAPIQITSDDGCMQFRKDGTCTTKENGGCVTRTSCQAAKIREACIKNAEGFSCFWDGQNCLDKICQNAPKTLITNSECEEFQAGCITTLQGGCVQNRSCSAANTLIACYKNLNGYPCIWYTFKGYEGCYEKTCENAPTSLLTNEECEAYLQGHNCITQTGGGCTTQTICEAIKVEAACIQDIYGIQCNWDKINLNCKRKSCWYPKQNDSGSSSLNRLLSASHTITQNYCQSFSDTCIANSTNTECIEKRCEDSLLQTDCFMDVLSNKACVWIDKCYQKQCVFASKATTHQECQAYLVSCTLSNSGLGCVPLPIICQSITNANSCVKKANGQLCGWDGFQCINKSCSTASNSIKTTQECQQYLPQCVANNPIKMNGISVIMGCQDLFRNCRQRMSIENCEIQRNGYPICLWNATQNQCIEKSCQTASIQGTSNSVTQFTFQNCLNYLSDNSCISNNNSDGCIQKQQSCRNLVYQNCQLGSKIIGDCYWNGLECVDRICENLRLTTHNDCNGQQIECTVNNQKTGCQRLAFQCSDYSDYENCKLTSERKYCIWTGSVCRSATCFDAPDSLLFDTDEECSNYQSNEKCTVINKVGGQGCIKKQINCSDYKISGQCHKTVQNQTTKDDCKWIIDKCYSIQQLISQPCSMLKGSKQMCQKFNDGCTNTDQANSLTPCFVDCQLKIGSKLIFEDCQKLDVSCSVKIDGTGCINIQPTCQAYGSQSIGCVRSSAISTQSYCVMNTATPPYCQTITQASECTFVSSQPSLDHEKCQAYSSFCTYLSNGSGCQEYKNTCNLYSSDLQHCTISKQGKCYFDGTECVRFLMCSSIIGTGLTNEQCLSYNQGCTSNANGTACQLKQARCDLYLSQNSCTLSSASTNKCVWTGDVCISIVTSLVSTHCLYVIGTQLTDTLCSTYNIDCTITADGTACQRKQATCDLYFTKNSCTFSKATGSASKCVWNAKACLAITSTNVETHCAYIIGNNLTDAICSSYYSGCTVNRSGLACQYMLSACNKYTNITACSKSSAQKCVWNPDASPAQCIGVTAATQCILITSTIFNDTECSSYNALCVANSTAKACQEKKATCNIYTTSESCSTSTAGKCYWNSVAMPQVCIQISNASALCIQVIQPFPLSKEICATFNVGCTVNSLKTGCQELENTCDLYLTQTTCSFSKAKSPADRCVWNTEVSPAVCITITNATQCTLILGSGFDNTQCSAYFASCTNLKDGTGCQEKKAYCKNYSTQNTCVMQNDGLSCLWFEKACYQIRTLACTSITGLGLDHSTCQSFNISCTSMADGTSCQEFKSTCEQYLGANSCTKTANSKCYQDKQKCITISNTATDCSKITGTQGTLTYQFCQSYNIGCSVNRLKSGCIQQQQQCSDYGNNIQNCYQSKAGLCTSNSTADNNCIAVSQITNCENLYLGDGNYNHSNCNEMKNGCTVNGIIGCTQKTCGNAIGPFNHENCNNWLNSCTVYIGKSGCITMKQKCMDQQASQCLNSFEGECIVIGQQCLKKTCDTAPSDTTNDDDSECSGYLQSCTVARLGGCQPRDDCSSYISQNQCKLNSSNEKCFWNKIIQNCVDLKCENIEATISYDSHGECYAVDQQLACTVKASEGIAIAGCMSRVSCDSYTIEEQCVTNQNGDVCVWNTNQSLEKPQCQDKSCTTAPFSISTHYDCYSYYNTPTIQCTVALNFDKDGILKLSGCQTITSCQSYQNIEQCKINDKGKPCEWQQSQCLEKSCETAPQTIDYDSDTKCKNYFGDKCTVASTGFGCTTIPLNCEEMTKEQCFYNIQGNPCFWTGDTCITRTCDNAPESMLTPEKCESYLSGCTIDNIKCKIKICEHYHLTTDNECTQVMSTCTTNGKFCVQRGTCLESQSEAGCIISSKGEQCQWINAEENRQGYCTIKSCLTAPNNLKTEEQCSNYFNNCTTKYGGGCITKSTCLAALIDSACKRDINNKICVWDSTENRCRYQECIDINGTSHIQCKIEKSGCTVGLNGKCAKIQTCELTTIRDACIEGINGPCLWIEDKNNQAKGTCIKYTSCKSVTWNTDKQCKLISNKCTTNGLNCIGITLCSETNTNGGCVTGYDGVCAQSTLNQNNVYSKICSLESSFSCQTVSYITHIECQNYSIKCTTNGTECISLMSCAQYNNQSGCYLNKAGQILDNSNNIISTGICTWESSISACRDQNCFDLIGNNHQSCYDQLFNCTSNGSTCITIQKCAYHQTQTACIVAKSLDGPCFWEQDSNLCRPLICSDIKNVSITTNCQLILPSCVSDGTNCVPKSNCSLYKTKTSCYSYGLDGPCLFYNNQYCKLITDCAVAQYQQACEQVQKQCYWVPKSDNIYQSNVCQAHTCATYYTTFRVCNFFLRFNQQTKVICQLKNNSCIEADQYTFIQTDCYVATGYSFTWNSMTSKCESCFFYPNNQSNSNLNNVVNYQNTKAYLLVMMLAFQNLLFA</sequence>
<dbReference type="OrthoDB" id="6062428at2759"/>
<keyword evidence="2" id="KW-0732">Signal</keyword>
<evidence type="ECO:0000313" key="4">
    <source>
        <dbReference type="EMBL" id="CAD8120354.1"/>
    </source>
</evidence>
<feature type="domain" description="PSI" evidence="3">
    <location>
        <begin position="555"/>
        <end position="607"/>
    </location>
</feature>
<feature type="chain" id="PRO_5035774571" description="PSI domain-containing protein" evidence="2">
    <location>
        <begin position="22"/>
        <end position="2687"/>
    </location>
</feature>
<name>A0A8S1QZ90_9CILI</name>
<feature type="domain" description="PSI" evidence="3">
    <location>
        <begin position="109"/>
        <end position="151"/>
    </location>
</feature>
<dbReference type="SMART" id="SM00423">
    <property type="entry name" value="PSI"/>
    <property type="match status" value="10"/>
</dbReference>
<evidence type="ECO:0000259" key="3">
    <source>
        <dbReference type="SMART" id="SM00423"/>
    </source>
</evidence>
<dbReference type="Proteomes" id="UP000692954">
    <property type="component" value="Unassembled WGS sequence"/>
</dbReference>
<feature type="domain" description="PSI" evidence="3">
    <location>
        <begin position="275"/>
        <end position="320"/>
    </location>
</feature>
<evidence type="ECO:0000256" key="1">
    <source>
        <dbReference type="ARBA" id="ARBA00023180"/>
    </source>
</evidence>
<feature type="domain" description="PSI" evidence="3">
    <location>
        <begin position="629"/>
        <end position="684"/>
    </location>
</feature>
<feature type="domain" description="PSI" evidence="3">
    <location>
        <begin position="27"/>
        <end position="75"/>
    </location>
</feature>
<evidence type="ECO:0000256" key="2">
    <source>
        <dbReference type="SAM" id="SignalP"/>
    </source>
</evidence>
<dbReference type="InterPro" id="IPR016201">
    <property type="entry name" value="PSI"/>
</dbReference>